<accession>A0A1Z9YYT1</accession>
<dbReference type="InterPro" id="IPR036249">
    <property type="entry name" value="Thioredoxin-like_sf"/>
</dbReference>
<evidence type="ECO:0000313" key="2">
    <source>
        <dbReference type="EMBL" id="OUY07353.1"/>
    </source>
</evidence>
<keyword evidence="3" id="KW-1185">Reference proteome</keyword>
<dbReference type="Gene3D" id="3.40.30.10">
    <property type="entry name" value="Glutaredoxin"/>
    <property type="match status" value="1"/>
</dbReference>
<sequence>MKLFIYQHCPFCLRTRMISGLKNLKMQYQVIMEGDAETPIRMVGKKVVPILQKDDGTYMTESMDIVKYLDQFGEEKYTLEPQNSEISEWCEHAADDIFKLAIPRFTKGQFKEISTPEARQFYREREAKAFGDLDQLIVDTELYLKPTNQSLQQLEPILAKHNRIDLDDFKLFPLLRSLTIVKGIVFGEQAQTYLDNIHDKAKVDLLFDQAM</sequence>
<dbReference type="AlphaFoldDB" id="A0A1Z9YYT1"/>
<dbReference type="InterPro" id="IPR011901">
    <property type="entry name" value="Grx2"/>
</dbReference>
<dbReference type="Proteomes" id="UP000196536">
    <property type="component" value="Unassembled WGS sequence"/>
</dbReference>
<name>A0A1Z9YYT1_9GAMM</name>
<dbReference type="InterPro" id="IPR004045">
    <property type="entry name" value="Glutathione_S-Trfase_N"/>
</dbReference>
<evidence type="ECO:0000259" key="1">
    <source>
        <dbReference type="PROSITE" id="PS50404"/>
    </source>
</evidence>
<dbReference type="RefSeq" id="WP_087619906.1">
    <property type="nucleotide sequence ID" value="NZ_NEXX01000002.1"/>
</dbReference>
<dbReference type="GO" id="GO:0005829">
    <property type="term" value="C:cytosol"/>
    <property type="evidence" value="ECO:0007669"/>
    <property type="project" value="InterPro"/>
</dbReference>
<comment type="caution">
    <text evidence="2">The sequence shown here is derived from an EMBL/GenBank/DDBJ whole genome shotgun (WGS) entry which is preliminary data.</text>
</comment>
<feature type="domain" description="GST N-terminal" evidence="1">
    <location>
        <begin position="1"/>
        <end position="77"/>
    </location>
</feature>
<dbReference type="OrthoDB" id="5291571at2"/>
<dbReference type="PROSITE" id="PS50404">
    <property type="entry name" value="GST_NTER"/>
    <property type="match status" value="1"/>
</dbReference>
<dbReference type="Pfam" id="PF13417">
    <property type="entry name" value="GST_N_3"/>
    <property type="match status" value="1"/>
</dbReference>
<dbReference type="NCBIfam" id="TIGR02182">
    <property type="entry name" value="GRXB"/>
    <property type="match status" value="1"/>
</dbReference>
<dbReference type="EMBL" id="NEXX01000002">
    <property type="protein sequence ID" value="OUY07353.1"/>
    <property type="molecule type" value="Genomic_DNA"/>
</dbReference>
<proteinExistence type="predicted"/>
<dbReference type="Gene3D" id="1.20.1050.10">
    <property type="match status" value="1"/>
</dbReference>
<dbReference type="InterPro" id="IPR036282">
    <property type="entry name" value="Glutathione-S-Trfase_C_sf"/>
</dbReference>
<dbReference type="NCBIfam" id="NF007702">
    <property type="entry name" value="PRK10387.1"/>
    <property type="match status" value="1"/>
</dbReference>
<evidence type="ECO:0000313" key="3">
    <source>
        <dbReference type="Proteomes" id="UP000196536"/>
    </source>
</evidence>
<dbReference type="SUPFAM" id="SSF47616">
    <property type="entry name" value="GST C-terminal domain-like"/>
    <property type="match status" value="1"/>
</dbReference>
<reference evidence="2 3" key="1">
    <citation type="submission" date="2017-05" db="EMBL/GenBank/DDBJ databases">
        <title>Acinetobacter populi ANC 5415 (= PBJ7), whole genome shotgun sequencing project.</title>
        <authorList>
            <person name="Nemec A."/>
            <person name="Radolfova-Krizova L."/>
        </authorList>
    </citation>
    <scope>NUCLEOTIDE SEQUENCE [LARGE SCALE GENOMIC DNA]</scope>
    <source>
        <strain evidence="2 3">PBJ7</strain>
    </source>
</reference>
<gene>
    <name evidence="2" type="ORF">CAP51_06200</name>
</gene>
<dbReference type="Pfam" id="PF04399">
    <property type="entry name" value="Glutaredoxin2_C"/>
    <property type="match status" value="1"/>
</dbReference>
<dbReference type="InterPro" id="IPR007494">
    <property type="entry name" value="Glutaredoxin2_C"/>
</dbReference>
<organism evidence="2 3">
    <name type="scientific">Acinetobacter populi</name>
    <dbReference type="NCBI Taxonomy" id="1582270"/>
    <lineage>
        <taxon>Bacteria</taxon>
        <taxon>Pseudomonadati</taxon>
        <taxon>Pseudomonadota</taxon>
        <taxon>Gammaproteobacteria</taxon>
        <taxon>Moraxellales</taxon>
        <taxon>Moraxellaceae</taxon>
        <taxon>Acinetobacter</taxon>
    </lineage>
</organism>
<protein>
    <submittedName>
        <fullName evidence="2">Glutaredoxin, GrxB family</fullName>
    </submittedName>
</protein>
<dbReference type="SUPFAM" id="SSF52833">
    <property type="entry name" value="Thioredoxin-like"/>
    <property type="match status" value="1"/>
</dbReference>